<name>E6XAP1_CELAD</name>
<dbReference type="STRING" id="688270.Celal_3754"/>
<evidence type="ECO:0008006" key="3">
    <source>
        <dbReference type="Google" id="ProtNLM"/>
    </source>
</evidence>
<sequence>MKNLNIYSLCVLTILILGCNRSLKQPAEVYSFNQKDKSVELKLENDKMYFIEGETTKVTFMIKNIELENFSVIGLGLEKIDALSNQVTYKITPIKKKKENNISITVVEHNDTKIVLKNKFLIPVQRK</sequence>
<dbReference type="PROSITE" id="PS51257">
    <property type="entry name" value="PROKAR_LIPOPROTEIN"/>
    <property type="match status" value="1"/>
</dbReference>
<gene>
    <name evidence="1" type="ordered locus">Celal_3754</name>
</gene>
<proteinExistence type="predicted"/>
<dbReference type="Proteomes" id="UP000008634">
    <property type="component" value="Chromosome"/>
</dbReference>
<dbReference type="KEGG" id="cao:Celal_3754"/>
<dbReference type="AlphaFoldDB" id="E6XAP1"/>
<accession>E6XAP1</accession>
<evidence type="ECO:0000313" key="1">
    <source>
        <dbReference type="EMBL" id="ADV51003.1"/>
    </source>
</evidence>
<reference evidence="1 2" key="1">
    <citation type="journal article" date="2010" name="Stand. Genomic Sci.">
        <title>Complete genome sequence of Cellulophaga algicola type strain (IC166).</title>
        <authorList>
            <person name="Abt B."/>
            <person name="Lu M."/>
            <person name="Misra M."/>
            <person name="Han C."/>
            <person name="Nolan M."/>
            <person name="Lucas S."/>
            <person name="Hammon N."/>
            <person name="Deshpande S."/>
            <person name="Cheng J.F."/>
            <person name="Tapia R."/>
            <person name="Goodwin L."/>
            <person name="Pitluck S."/>
            <person name="Liolios K."/>
            <person name="Pagani I."/>
            <person name="Ivanova N."/>
            <person name="Mavromatis K."/>
            <person name="Ovchinikova G."/>
            <person name="Pati A."/>
            <person name="Chen A."/>
            <person name="Palaniappan K."/>
            <person name="Land M."/>
            <person name="Hauser L."/>
            <person name="Chang Y.J."/>
            <person name="Jeffries C.D."/>
            <person name="Detter J.C."/>
            <person name="Brambilla E."/>
            <person name="Rohde M."/>
            <person name="Tindall B.J."/>
            <person name="Goker M."/>
            <person name="Woyke T."/>
            <person name="Bristow J."/>
            <person name="Eisen J.A."/>
            <person name="Markowitz V."/>
            <person name="Hugenholtz P."/>
            <person name="Kyrpides N.C."/>
            <person name="Klenk H.P."/>
            <person name="Lapidus A."/>
        </authorList>
    </citation>
    <scope>NUCLEOTIDE SEQUENCE [LARGE SCALE GENOMIC DNA]</scope>
    <source>
        <strain evidence="2">DSM 14237 / IC166 / ACAM 630</strain>
    </source>
</reference>
<protein>
    <recommendedName>
        <fullName evidence="3">Lipoprotein</fullName>
    </recommendedName>
</protein>
<keyword evidence="2" id="KW-1185">Reference proteome</keyword>
<organism evidence="1 2">
    <name type="scientific">Cellulophaga algicola (strain DSM 14237 / IC166 / ACAM 630)</name>
    <dbReference type="NCBI Taxonomy" id="688270"/>
    <lineage>
        <taxon>Bacteria</taxon>
        <taxon>Pseudomonadati</taxon>
        <taxon>Bacteroidota</taxon>
        <taxon>Flavobacteriia</taxon>
        <taxon>Flavobacteriales</taxon>
        <taxon>Flavobacteriaceae</taxon>
        <taxon>Cellulophaga</taxon>
    </lineage>
</organism>
<evidence type="ECO:0000313" key="2">
    <source>
        <dbReference type="Proteomes" id="UP000008634"/>
    </source>
</evidence>
<dbReference type="HOGENOM" id="CLU_1966604_0_0_10"/>
<dbReference type="RefSeq" id="WP_013552453.1">
    <property type="nucleotide sequence ID" value="NC_014934.1"/>
</dbReference>
<dbReference type="EMBL" id="CP002453">
    <property type="protein sequence ID" value="ADV51003.1"/>
    <property type="molecule type" value="Genomic_DNA"/>
</dbReference>